<protein>
    <submittedName>
        <fullName evidence="2">Uncharacterized protein</fullName>
    </submittedName>
</protein>
<keyword evidence="1" id="KW-0802">TPR repeat</keyword>
<dbReference type="InterPro" id="IPR011990">
    <property type="entry name" value="TPR-like_helical_dom_sf"/>
</dbReference>
<organism evidence="2 3">
    <name type="scientific">Coccidioides immitis RMSCC 3703</name>
    <dbReference type="NCBI Taxonomy" id="454286"/>
    <lineage>
        <taxon>Eukaryota</taxon>
        <taxon>Fungi</taxon>
        <taxon>Dikarya</taxon>
        <taxon>Ascomycota</taxon>
        <taxon>Pezizomycotina</taxon>
        <taxon>Eurotiomycetes</taxon>
        <taxon>Eurotiomycetidae</taxon>
        <taxon>Onygenales</taxon>
        <taxon>Onygenaceae</taxon>
        <taxon>Coccidioides</taxon>
    </lineage>
</organism>
<dbReference type="SUPFAM" id="SSF48452">
    <property type="entry name" value="TPR-like"/>
    <property type="match status" value="2"/>
</dbReference>
<name>A0A0J8QYS1_COCIT</name>
<dbReference type="PROSITE" id="PS50005">
    <property type="entry name" value="TPR"/>
    <property type="match status" value="1"/>
</dbReference>
<dbReference type="Proteomes" id="UP000054559">
    <property type="component" value="Unassembled WGS sequence"/>
</dbReference>
<evidence type="ECO:0000256" key="1">
    <source>
        <dbReference type="PROSITE-ProRule" id="PRU00339"/>
    </source>
</evidence>
<dbReference type="Gene3D" id="1.25.40.10">
    <property type="entry name" value="Tetratricopeptide repeat domain"/>
    <property type="match status" value="1"/>
</dbReference>
<dbReference type="InterPro" id="IPR039340">
    <property type="entry name" value="Tfc4/TFIIIC-102/Sfc4"/>
</dbReference>
<dbReference type="PANTHER" id="PTHR23082:SF0">
    <property type="entry name" value="GENERAL TRANSCRIPTION FACTOR 3C POLYPEPTIDE 3"/>
    <property type="match status" value="1"/>
</dbReference>
<dbReference type="PANTHER" id="PTHR23082">
    <property type="entry name" value="TRANSCRIPTION INITIATION FACTOR IIIC TFIIIC , POLYPEPTIDE 3-RELATED"/>
    <property type="match status" value="1"/>
</dbReference>
<dbReference type="GO" id="GO:0006383">
    <property type="term" value="P:transcription by RNA polymerase III"/>
    <property type="evidence" value="ECO:0007669"/>
    <property type="project" value="InterPro"/>
</dbReference>
<dbReference type="AlphaFoldDB" id="A0A0J8QYS1"/>
<dbReference type="EMBL" id="DS268121">
    <property type="protein sequence ID" value="KMU77596.1"/>
    <property type="molecule type" value="Genomic_DNA"/>
</dbReference>
<dbReference type="OrthoDB" id="9991317at2759"/>
<gene>
    <name evidence="2" type="ORF">CISG_01353</name>
</gene>
<evidence type="ECO:0000313" key="2">
    <source>
        <dbReference type="EMBL" id="KMU77596.1"/>
    </source>
</evidence>
<proteinExistence type="predicted"/>
<dbReference type="STRING" id="454286.A0A0J8QYS1"/>
<reference evidence="3" key="1">
    <citation type="journal article" date="2010" name="Genome Res.">
        <title>Population genomic sequencing of Coccidioides fungi reveals recent hybridization and transposon control.</title>
        <authorList>
            <person name="Neafsey D.E."/>
            <person name="Barker B.M."/>
            <person name="Sharpton T.J."/>
            <person name="Stajich J.E."/>
            <person name="Park D.J."/>
            <person name="Whiston E."/>
            <person name="Hung C.-Y."/>
            <person name="McMahan C."/>
            <person name="White J."/>
            <person name="Sykes S."/>
            <person name="Heiman D."/>
            <person name="Young S."/>
            <person name="Zeng Q."/>
            <person name="Abouelleil A."/>
            <person name="Aftuck L."/>
            <person name="Bessette D."/>
            <person name="Brown A."/>
            <person name="FitzGerald M."/>
            <person name="Lui A."/>
            <person name="Macdonald J.P."/>
            <person name="Priest M."/>
            <person name="Orbach M.J."/>
            <person name="Galgiani J.N."/>
            <person name="Kirkland T.N."/>
            <person name="Cole G.T."/>
            <person name="Birren B.W."/>
            <person name="Henn M.R."/>
            <person name="Taylor J.W."/>
            <person name="Rounsley S.D."/>
        </authorList>
    </citation>
    <scope>NUCLEOTIDE SEQUENCE [LARGE SCALE GENOMIC DNA]</scope>
    <source>
        <strain evidence="3">RMSCC 3703</strain>
    </source>
</reference>
<accession>A0A0J8QYS1</accession>
<feature type="repeat" description="TPR" evidence="1">
    <location>
        <begin position="88"/>
        <end position="121"/>
    </location>
</feature>
<dbReference type="InterPro" id="IPR019734">
    <property type="entry name" value="TPR_rpt"/>
</dbReference>
<dbReference type="GO" id="GO:0000127">
    <property type="term" value="C:transcription factor TFIIIC complex"/>
    <property type="evidence" value="ECO:0007669"/>
    <property type="project" value="TreeGrafter"/>
</dbReference>
<sequence>MKEYQFVTDTYRLFATLSRVCGDPRKSLFHSSPSMKFMLRQVKAIDYSITEDPSSTTTDPRPTFFAERASLTTKDESGNLIPAEDMDVSLLVLYGHILYAGNSFTNALNYFLRAYALDPENPAVLLSIGLSYIHHSLKRQSDNRHYLIMQGLSFMQEYRRVRENSSVPQERQEVEFNFARVWHMLGLAHLAVRGYERCLELSGEIQAEKQKEQLQKVDDKNGDGACAEDYAREAAYALQCLYSLGGEVEMAKKITEKWLVI</sequence>
<evidence type="ECO:0000313" key="3">
    <source>
        <dbReference type="Proteomes" id="UP000054559"/>
    </source>
</evidence>